<name>A0A1Z8B7X6_9FLAO</name>
<comment type="caution">
    <text evidence="4">The sequence shown here is derived from an EMBL/GenBank/DDBJ whole genome shotgun (WGS) entry which is preliminary data.</text>
</comment>
<dbReference type="EMBL" id="MAAX01000061">
    <property type="protein sequence ID" value="OUS18637.1"/>
    <property type="molecule type" value="Genomic_DNA"/>
</dbReference>
<dbReference type="Gene3D" id="3.20.20.70">
    <property type="entry name" value="Aldolase class I"/>
    <property type="match status" value="1"/>
</dbReference>
<gene>
    <name evidence="4" type="ORF">A9Q93_03595</name>
</gene>
<dbReference type="AlphaFoldDB" id="A0A1Z8B7X6"/>
<evidence type="ECO:0000256" key="2">
    <source>
        <dbReference type="ARBA" id="ARBA00022977"/>
    </source>
</evidence>
<dbReference type="PANTHER" id="PTHR20857:SF15">
    <property type="entry name" value="THIAMINE-PHOSPHATE SYNTHASE"/>
    <property type="match status" value="1"/>
</dbReference>
<evidence type="ECO:0000313" key="5">
    <source>
        <dbReference type="Proteomes" id="UP000196102"/>
    </source>
</evidence>
<dbReference type="RefSeq" id="WP_303686018.1">
    <property type="nucleotide sequence ID" value="NZ_CAJXYO010000069.1"/>
</dbReference>
<accession>A0A1Z8B7X6</accession>
<dbReference type="GO" id="GO:0005737">
    <property type="term" value="C:cytoplasm"/>
    <property type="evidence" value="ECO:0007669"/>
    <property type="project" value="TreeGrafter"/>
</dbReference>
<dbReference type="GO" id="GO:0004789">
    <property type="term" value="F:thiamine-phosphate diphosphorylase activity"/>
    <property type="evidence" value="ECO:0007669"/>
    <property type="project" value="TreeGrafter"/>
</dbReference>
<dbReference type="SUPFAM" id="SSF51391">
    <property type="entry name" value="Thiamin phosphate synthase"/>
    <property type="match status" value="1"/>
</dbReference>
<dbReference type="Proteomes" id="UP000196102">
    <property type="component" value="Unassembled WGS sequence"/>
</dbReference>
<dbReference type="InterPro" id="IPR036206">
    <property type="entry name" value="ThiamineP_synth_sf"/>
</dbReference>
<evidence type="ECO:0000313" key="4">
    <source>
        <dbReference type="EMBL" id="OUS18637.1"/>
    </source>
</evidence>
<dbReference type="InterPro" id="IPR022998">
    <property type="entry name" value="ThiamineP_synth_TenI"/>
</dbReference>
<keyword evidence="2" id="KW-0784">Thiamine biosynthesis</keyword>
<dbReference type="Pfam" id="PF02581">
    <property type="entry name" value="TMP-TENI"/>
    <property type="match status" value="1"/>
</dbReference>
<evidence type="ECO:0000256" key="1">
    <source>
        <dbReference type="ARBA" id="ARBA00004948"/>
    </source>
</evidence>
<sequence>MIPKLHFISNANTAAAHKEHIQKACSSGIEAVQLDLQHIDKDERLPLAEEIHNITSHFQTRLFIKTDYKLAIQLKADGVFLDQKDASPTLVRKELLAWQSLGAAASTLAECQDLVKKEVDYIALGPFKNSQASQKALGINGFAAIANALQTEIPLLGFGGITTEDVNDILETRVAGILATDAITADFSSIKKFHKLLDAGSNREMKHRF</sequence>
<dbReference type="InterPro" id="IPR013785">
    <property type="entry name" value="Aldolase_TIM"/>
</dbReference>
<proteinExistence type="predicted"/>
<evidence type="ECO:0000259" key="3">
    <source>
        <dbReference type="Pfam" id="PF02581"/>
    </source>
</evidence>
<protein>
    <submittedName>
        <fullName evidence="4">Thiamine phosphate synthase</fullName>
    </submittedName>
</protein>
<reference evidence="5" key="1">
    <citation type="journal article" date="2017" name="Proc. Natl. Acad. Sci. U.S.A.">
        <title>Simulation of Deepwater Horizon oil plume reveals substrate specialization within a complex community of hydrocarbon-degraders.</title>
        <authorList>
            <person name="Hu P."/>
            <person name="Dubinsky E.A."/>
            <person name="Probst A.J."/>
            <person name="Wang J."/>
            <person name="Sieber C.M.K."/>
            <person name="Tom L.M."/>
            <person name="Gardinali P."/>
            <person name="Banfield J.F."/>
            <person name="Atlas R.M."/>
            <person name="Andersen G.L."/>
        </authorList>
    </citation>
    <scope>NUCLEOTIDE SEQUENCE [LARGE SCALE GENOMIC DNA]</scope>
</reference>
<dbReference type="CDD" id="cd00564">
    <property type="entry name" value="TMP_TenI"/>
    <property type="match status" value="1"/>
</dbReference>
<dbReference type="PANTHER" id="PTHR20857">
    <property type="entry name" value="THIAMINE-PHOSPHATE PYROPHOSPHORYLASE"/>
    <property type="match status" value="1"/>
</dbReference>
<feature type="domain" description="Thiamine phosphate synthase/TenI" evidence="3">
    <location>
        <begin position="6"/>
        <end position="183"/>
    </location>
</feature>
<comment type="pathway">
    <text evidence="1">Cofactor biosynthesis; thiamine diphosphate biosynthesis.</text>
</comment>
<organism evidence="4 5">
    <name type="scientific">Nonlabens dokdonensis</name>
    <dbReference type="NCBI Taxonomy" id="328515"/>
    <lineage>
        <taxon>Bacteria</taxon>
        <taxon>Pseudomonadati</taxon>
        <taxon>Bacteroidota</taxon>
        <taxon>Flavobacteriia</taxon>
        <taxon>Flavobacteriales</taxon>
        <taxon>Flavobacteriaceae</taxon>
        <taxon>Nonlabens</taxon>
    </lineage>
</organism>
<dbReference type="GO" id="GO:0009228">
    <property type="term" value="P:thiamine biosynthetic process"/>
    <property type="evidence" value="ECO:0007669"/>
    <property type="project" value="UniProtKB-KW"/>
</dbReference>